<dbReference type="GO" id="GO:0048364">
    <property type="term" value="P:root development"/>
    <property type="evidence" value="ECO:0007669"/>
    <property type="project" value="InterPro"/>
</dbReference>
<dbReference type="Proteomes" id="UP000245207">
    <property type="component" value="Unassembled WGS sequence"/>
</dbReference>
<organism evidence="2 3">
    <name type="scientific">Artemisia annua</name>
    <name type="common">Sweet wormwood</name>
    <dbReference type="NCBI Taxonomy" id="35608"/>
    <lineage>
        <taxon>Eukaryota</taxon>
        <taxon>Viridiplantae</taxon>
        <taxon>Streptophyta</taxon>
        <taxon>Embryophyta</taxon>
        <taxon>Tracheophyta</taxon>
        <taxon>Spermatophyta</taxon>
        <taxon>Magnoliopsida</taxon>
        <taxon>eudicotyledons</taxon>
        <taxon>Gunneridae</taxon>
        <taxon>Pentapetalae</taxon>
        <taxon>asterids</taxon>
        <taxon>campanulids</taxon>
        <taxon>Asterales</taxon>
        <taxon>Asteraceae</taxon>
        <taxon>Asteroideae</taxon>
        <taxon>Anthemideae</taxon>
        <taxon>Artemisiinae</taxon>
        <taxon>Artemisia</taxon>
    </lineage>
</organism>
<keyword evidence="3" id="KW-1185">Reference proteome</keyword>
<feature type="coiled-coil region" evidence="1">
    <location>
        <begin position="260"/>
        <end position="287"/>
    </location>
</feature>
<dbReference type="EMBL" id="PKPP01001203">
    <property type="protein sequence ID" value="PWA84691.1"/>
    <property type="molecule type" value="Genomic_DNA"/>
</dbReference>
<dbReference type="PANTHER" id="PTHR33070">
    <property type="entry name" value="OS06G0725500 PROTEIN"/>
    <property type="match status" value="1"/>
</dbReference>
<evidence type="ECO:0008006" key="4">
    <source>
        <dbReference type="Google" id="ProtNLM"/>
    </source>
</evidence>
<evidence type="ECO:0000313" key="2">
    <source>
        <dbReference type="EMBL" id="PWA84691.1"/>
    </source>
</evidence>
<evidence type="ECO:0000313" key="3">
    <source>
        <dbReference type="Proteomes" id="UP000245207"/>
    </source>
</evidence>
<dbReference type="GO" id="GO:0048367">
    <property type="term" value="P:shoot system development"/>
    <property type="evidence" value="ECO:0007669"/>
    <property type="project" value="InterPro"/>
</dbReference>
<keyword evidence="1" id="KW-0175">Coiled coil</keyword>
<dbReference type="STRING" id="35608.A0A2U1PFY1"/>
<dbReference type="PANTHER" id="PTHR33070:SF109">
    <property type="entry name" value="DOMAIN PROTEIN, PUTATIVE (DUF241)-RELATED"/>
    <property type="match status" value="1"/>
</dbReference>
<sequence>MALSSKFSTRGQVKSISLPCRSHPTTNRIEQELNESRAAATVAASKPCAETICSGLSQLTELYKCMDDLLSSSSIKVLISRQQNKNWVEELIEESVVFLDVCGSIRDLVIEMKEHTRDISCALRRRKGDVSVENSVMKYNCLRKKMRKDVKMLVGSLKQVDNMITNGGSVLVDSDNQLVAVIKAIIGVSEVTVSVFESLLLLFSMPISKQNKWSIVVSKLIHKGMVACDDQQGILNEFEIIDDALQTLCKYESSNQGDKMHIAKCRLERLETQLECMETRLECMFRRLVGTRASLLNIISQ</sequence>
<dbReference type="OrthoDB" id="1701699at2759"/>
<proteinExistence type="predicted"/>
<reference evidence="2 3" key="1">
    <citation type="journal article" date="2018" name="Mol. Plant">
        <title>The genome of Artemisia annua provides insight into the evolution of Asteraceae family and artemisinin biosynthesis.</title>
        <authorList>
            <person name="Shen Q."/>
            <person name="Zhang L."/>
            <person name="Liao Z."/>
            <person name="Wang S."/>
            <person name="Yan T."/>
            <person name="Shi P."/>
            <person name="Liu M."/>
            <person name="Fu X."/>
            <person name="Pan Q."/>
            <person name="Wang Y."/>
            <person name="Lv Z."/>
            <person name="Lu X."/>
            <person name="Zhang F."/>
            <person name="Jiang W."/>
            <person name="Ma Y."/>
            <person name="Chen M."/>
            <person name="Hao X."/>
            <person name="Li L."/>
            <person name="Tang Y."/>
            <person name="Lv G."/>
            <person name="Zhou Y."/>
            <person name="Sun X."/>
            <person name="Brodelius P.E."/>
            <person name="Rose J.K.C."/>
            <person name="Tang K."/>
        </authorList>
    </citation>
    <scope>NUCLEOTIDE SEQUENCE [LARGE SCALE GENOMIC DNA]</scope>
    <source>
        <strain evidence="3">cv. Huhao1</strain>
        <tissue evidence="2">Leaf</tissue>
    </source>
</reference>
<evidence type="ECO:0000256" key="1">
    <source>
        <dbReference type="SAM" id="Coils"/>
    </source>
</evidence>
<name>A0A2U1PFY1_ARTAN</name>
<dbReference type="AlphaFoldDB" id="A0A2U1PFY1"/>
<dbReference type="Pfam" id="PF03087">
    <property type="entry name" value="BPS1"/>
    <property type="match status" value="1"/>
</dbReference>
<protein>
    <recommendedName>
        <fullName evidence="4">DUF241 domain protein</fullName>
    </recommendedName>
</protein>
<dbReference type="InterPro" id="IPR004320">
    <property type="entry name" value="BPS1_pln"/>
</dbReference>
<gene>
    <name evidence="2" type="ORF">CTI12_AA157390</name>
</gene>
<comment type="caution">
    <text evidence="2">The sequence shown here is derived from an EMBL/GenBank/DDBJ whole genome shotgun (WGS) entry which is preliminary data.</text>
</comment>
<accession>A0A2U1PFY1</accession>